<feature type="transmembrane region" description="Helical" evidence="9">
    <location>
        <begin position="130"/>
        <end position="150"/>
    </location>
</feature>
<dbReference type="AlphaFoldDB" id="A0A4Y7RAI0"/>
<evidence type="ECO:0000256" key="9">
    <source>
        <dbReference type="SAM" id="Phobius"/>
    </source>
</evidence>
<dbReference type="RefSeq" id="WP_134219568.1">
    <property type="nucleotide sequence ID" value="NZ_QFGA01000002.1"/>
</dbReference>
<feature type="transmembrane region" description="Helical" evidence="9">
    <location>
        <begin position="46"/>
        <end position="68"/>
    </location>
</feature>
<evidence type="ECO:0000256" key="5">
    <source>
        <dbReference type="ARBA" id="ARBA00022692"/>
    </source>
</evidence>
<evidence type="ECO:0000256" key="4">
    <source>
        <dbReference type="ARBA" id="ARBA00022519"/>
    </source>
</evidence>
<dbReference type="GO" id="GO:0015740">
    <property type="term" value="P:C4-dicarboxylate transport"/>
    <property type="evidence" value="ECO:0007669"/>
    <property type="project" value="TreeGrafter"/>
</dbReference>
<evidence type="ECO:0000313" key="11">
    <source>
        <dbReference type="EMBL" id="TEB05995.1"/>
    </source>
</evidence>
<feature type="transmembrane region" description="Helical" evidence="9">
    <location>
        <begin position="21"/>
        <end position="40"/>
    </location>
</feature>
<feature type="domain" description="Tripartite ATP-independent periplasmic transporters DctQ component" evidence="10">
    <location>
        <begin position="26"/>
        <end position="155"/>
    </location>
</feature>
<dbReference type="EMBL" id="QFGA01000002">
    <property type="protein sequence ID" value="TEB05995.1"/>
    <property type="molecule type" value="Genomic_DNA"/>
</dbReference>
<keyword evidence="3" id="KW-1003">Cell membrane</keyword>
<organism evidence="11 12">
    <name type="scientific">Pelotomaculum schinkii</name>
    <dbReference type="NCBI Taxonomy" id="78350"/>
    <lineage>
        <taxon>Bacteria</taxon>
        <taxon>Bacillati</taxon>
        <taxon>Bacillota</taxon>
        <taxon>Clostridia</taxon>
        <taxon>Eubacteriales</taxon>
        <taxon>Desulfotomaculaceae</taxon>
        <taxon>Pelotomaculum</taxon>
    </lineage>
</organism>
<keyword evidence="7 9" id="KW-0472">Membrane</keyword>
<sequence length="183" mass="19544">MNKFTGLVTGLSRLLDQIAGLCLVAIMALIVGNILLRAIFKSPIVGTIDYVTFLTAVMIGLSLAYCAVQSGHIAVDFVVDRLPLKMQAAVDMVTGLLSLSFWGLCVWQTGIYANRMAVTGVASPTTQTPVYPFIYLVDFGLLALSLVLLVRTVGACRKLFSPSAVSFGTPKVRAIETIQKAAS</sequence>
<keyword evidence="5 9" id="KW-0812">Transmembrane</keyword>
<proteinExistence type="inferred from homology"/>
<accession>A0A4Y7RAI0</accession>
<evidence type="ECO:0000256" key="7">
    <source>
        <dbReference type="ARBA" id="ARBA00023136"/>
    </source>
</evidence>
<evidence type="ECO:0000256" key="1">
    <source>
        <dbReference type="ARBA" id="ARBA00004429"/>
    </source>
</evidence>
<comment type="subcellular location">
    <subcellularLocation>
        <location evidence="1">Cell inner membrane</location>
        <topology evidence="1">Multi-pass membrane protein</topology>
    </subcellularLocation>
</comment>
<reference evidence="11 12" key="1">
    <citation type="journal article" date="2018" name="Environ. Microbiol.">
        <title>Novel energy conservation strategies and behaviour of Pelotomaculum schinkii driving syntrophic propionate catabolism.</title>
        <authorList>
            <person name="Hidalgo-Ahumada C.A.P."/>
            <person name="Nobu M.K."/>
            <person name="Narihiro T."/>
            <person name="Tamaki H."/>
            <person name="Liu W.T."/>
            <person name="Kamagata Y."/>
            <person name="Stams A.J.M."/>
            <person name="Imachi H."/>
            <person name="Sousa D.Z."/>
        </authorList>
    </citation>
    <scope>NUCLEOTIDE SEQUENCE [LARGE SCALE GENOMIC DNA]</scope>
    <source>
        <strain evidence="11 12">HH</strain>
    </source>
</reference>
<keyword evidence="6 9" id="KW-1133">Transmembrane helix</keyword>
<evidence type="ECO:0000256" key="6">
    <source>
        <dbReference type="ARBA" id="ARBA00022989"/>
    </source>
</evidence>
<evidence type="ECO:0000256" key="3">
    <source>
        <dbReference type="ARBA" id="ARBA00022475"/>
    </source>
</evidence>
<dbReference type="Pfam" id="PF04290">
    <property type="entry name" value="DctQ"/>
    <property type="match status" value="1"/>
</dbReference>
<dbReference type="PANTHER" id="PTHR35011:SF10">
    <property type="entry name" value="TRAP TRANSPORTER SMALL PERMEASE PROTEIN"/>
    <property type="match status" value="1"/>
</dbReference>
<keyword evidence="2" id="KW-0813">Transport</keyword>
<dbReference type="InterPro" id="IPR007387">
    <property type="entry name" value="TRAP_DctQ"/>
</dbReference>
<keyword evidence="12" id="KW-1185">Reference proteome</keyword>
<dbReference type="InterPro" id="IPR055348">
    <property type="entry name" value="DctQ"/>
</dbReference>
<protein>
    <submittedName>
        <fullName evidence="11">Tripartite ATP-independent periplasmic transporter, DctQ component</fullName>
    </submittedName>
</protein>
<evidence type="ECO:0000256" key="2">
    <source>
        <dbReference type="ARBA" id="ARBA00022448"/>
    </source>
</evidence>
<comment type="caution">
    <text evidence="11">The sequence shown here is derived from an EMBL/GenBank/DDBJ whole genome shotgun (WGS) entry which is preliminary data.</text>
</comment>
<keyword evidence="4" id="KW-0997">Cell inner membrane</keyword>
<name>A0A4Y7RAI0_9FIRM</name>
<feature type="transmembrane region" description="Helical" evidence="9">
    <location>
        <begin position="89"/>
        <end position="110"/>
    </location>
</feature>
<gene>
    <name evidence="11" type="ORF">Psch_03037</name>
</gene>
<evidence type="ECO:0000259" key="10">
    <source>
        <dbReference type="Pfam" id="PF04290"/>
    </source>
</evidence>
<dbReference type="GO" id="GO:0022857">
    <property type="term" value="F:transmembrane transporter activity"/>
    <property type="evidence" value="ECO:0007669"/>
    <property type="project" value="TreeGrafter"/>
</dbReference>
<dbReference type="PANTHER" id="PTHR35011">
    <property type="entry name" value="2,3-DIKETO-L-GULONATE TRAP TRANSPORTER SMALL PERMEASE PROTEIN YIAM"/>
    <property type="match status" value="1"/>
</dbReference>
<evidence type="ECO:0000313" key="12">
    <source>
        <dbReference type="Proteomes" id="UP000298324"/>
    </source>
</evidence>
<dbReference type="GO" id="GO:0005886">
    <property type="term" value="C:plasma membrane"/>
    <property type="evidence" value="ECO:0007669"/>
    <property type="project" value="UniProtKB-SubCell"/>
</dbReference>
<comment type="similarity">
    <text evidence="8">Belongs to the TRAP transporter small permease family.</text>
</comment>
<dbReference type="Proteomes" id="UP000298324">
    <property type="component" value="Unassembled WGS sequence"/>
</dbReference>
<evidence type="ECO:0000256" key="8">
    <source>
        <dbReference type="ARBA" id="ARBA00038436"/>
    </source>
</evidence>